<dbReference type="InterPro" id="IPR006073">
    <property type="entry name" value="GTP-bd"/>
</dbReference>
<dbReference type="Gene3D" id="3.30.300.20">
    <property type="match status" value="1"/>
</dbReference>
<dbReference type="NCBIfam" id="TIGR00436">
    <property type="entry name" value="era"/>
    <property type="match status" value="1"/>
</dbReference>
<dbReference type="PRINTS" id="PR00326">
    <property type="entry name" value="GTP1OBG"/>
</dbReference>
<dbReference type="AlphaFoldDB" id="A0A381PQ84"/>
<comment type="similarity">
    <text evidence="1">Belongs to the TRAFAC class TrmE-Era-EngA-EngB-Septin-like GTPase superfamily. Era GTPase family.</text>
</comment>
<dbReference type="Gene3D" id="3.40.50.300">
    <property type="entry name" value="P-loop containing nucleotide triphosphate hydrolases"/>
    <property type="match status" value="1"/>
</dbReference>
<dbReference type="InterPro" id="IPR005225">
    <property type="entry name" value="Small_GTP-bd"/>
</dbReference>
<dbReference type="PANTHER" id="PTHR42698">
    <property type="entry name" value="GTPASE ERA"/>
    <property type="match status" value="1"/>
</dbReference>
<accession>A0A381PQ84</accession>
<dbReference type="PANTHER" id="PTHR42698:SF1">
    <property type="entry name" value="GTPASE ERA, MITOCHONDRIAL"/>
    <property type="match status" value="1"/>
</dbReference>
<feature type="non-terminal residue" evidence="7">
    <location>
        <position position="1"/>
    </location>
</feature>
<feature type="domain" description="Era-type G" evidence="6">
    <location>
        <begin position="56"/>
        <end position="223"/>
    </location>
</feature>
<dbReference type="InterPro" id="IPR005662">
    <property type="entry name" value="GTPase_Era-like"/>
</dbReference>
<evidence type="ECO:0000256" key="3">
    <source>
        <dbReference type="ARBA" id="ARBA00022884"/>
    </source>
</evidence>
<name>A0A381PQ84_9ZZZZ</name>
<dbReference type="InterPro" id="IPR027417">
    <property type="entry name" value="P-loop_NTPase"/>
</dbReference>
<evidence type="ECO:0000313" key="7">
    <source>
        <dbReference type="EMBL" id="SUZ69215.1"/>
    </source>
</evidence>
<feature type="domain" description="KH type-2" evidence="5">
    <location>
        <begin position="254"/>
        <end position="330"/>
    </location>
</feature>
<keyword evidence="2" id="KW-0547">Nucleotide-binding</keyword>
<dbReference type="GO" id="GO:0019843">
    <property type="term" value="F:rRNA binding"/>
    <property type="evidence" value="ECO:0007669"/>
    <property type="project" value="TreeGrafter"/>
</dbReference>
<dbReference type="EMBL" id="UINC01001055">
    <property type="protein sequence ID" value="SUZ69215.1"/>
    <property type="molecule type" value="Genomic_DNA"/>
</dbReference>
<evidence type="ECO:0008006" key="8">
    <source>
        <dbReference type="Google" id="ProtNLM"/>
    </source>
</evidence>
<dbReference type="CDD" id="cd22534">
    <property type="entry name" value="KH-II_Era"/>
    <property type="match status" value="1"/>
</dbReference>
<keyword evidence="3" id="KW-0694">RNA-binding</keyword>
<keyword evidence="4" id="KW-0342">GTP-binding</keyword>
<dbReference type="GO" id="GO:0000028">
    <property type="term" value="P:ribosomal small subunit assembly"/>
    <property type="evidence" value="ECO:0007669"/>
    <property type="project" value="TreeGrafter"/>
</dbReference>
<dbReference type="InterPro" id="IPR004044">
    <property type="entry name" value="KH_dom_type_2"/>
</dbReference>
<sequence>VKFLPALQAVGYGTVPPQHADASAHKCPGLPHAPGECDLSSMTLETPPSDANVPTRTGYVTLLGRPNAGKSTLMNRLIGQKLSIVTAKAQTTWQRITGIHTKGHIQAIFLDTPGLLLAKDLFQHSMLEEALDAVREGDVIVLLVDATDPLHESEKKAIVEALSLSTAHLLVVINKIDEAEPDEIARISGWASSELHCEARGISALHGPGVAALWSEITEALPEGPFLYPPDDIAAAPVRFFVAEFIRETVFEQFREEVPYSVFAAVDEFREDQDPVYIKANLFVERNSQKGILVGDKGAAIRELGRSSRAKIEEFIGRRVYLELRVKLRPKWRRREKDLGRFGFRVPVGKSGNDGN</sequence>
<dbReference type="CDD" id="cd04163">
    <property type="entry name" value="Era"/>
    <property type="match status" value="1"/>
</dbReference>
<proteinExistence type="inferred from homology"/>
<gene>
    <name evidence="7" type="ORF">METZ01_LOCUS22069</name>
</gene>
<dbReference type="GO" id="GO:0043024">
    <property type="term" value="F:ribosomal small subunit binding"/>
    <property type="evidence" value="ECO:0007669"/>
    <property type="project" value="TreeGrafter"/>
</dbReference>
<dbReference type="InterPro" id="IPR015946">
    <property type="entry name" value="KH_dom-like_a/b"/>
</dbReference>
<protein>
    <recommendedName>
        <fullName evidence="8">Era-type G domain-containing protein</fullName>
    </recommendedName>
</protein>
<dbReference type="InterPro" id="IPR030388">
    <property type="entry name" value="G_ERA_dom"/>
</dbReference>
<evidence type="ECO:0000259" key="6">
    <source>
        <dbReference type="PROSITE" id="PS51713"/>
    </source>
</evidence>
<evidence type="ECO:0000259" key="5">
    <source>
        <dbReference type="PROSITE" id="PS50823"/>
    </source>
</evidence>
<dbReference type="NCBIfam" id="TIGR00231">
    <property type="entry name" value="small_GTP"/>
    <property type="match status" value="1"/>
</dbReference>
<dbReference type="PROSITE" id="PS51713">
    <property type="entry name" value="G_ERA"/>
    <property type="match status" value="1"/>
</dbReference>
<evidence type="ECO:0000256" key="4">
    <source>
        <dbReference type="ARBA" id="ARBA00023134"/>
    </source>
</evidence>
<organism evidence="7">
    <name type="scientific">marine metagenome</name>
    <dbReference type="NCBI Taxonomy" id="408172"/>
    <lineage>
        <taxon>unclassified sequences</taxon>
        <taxon>metagenomes</taxon>
        <taxon>ecological metagenomes</taxon>
    </lineage>
</organism>
<dbReference type="Pfam" id="PF01926">
    <property type="entry name" value="MMR_HSR1"/>
    <property type="match status" value="1"/>
</dbReference>
<evidence type="ECO:0000256" key="1">
    <source>
        <dbReference type="ARBA" id="ARBA00007921"/>
    </source>
</evidence>
<dbReference type="SUPFAM" id="SSF52540">
    <property type="entry name" value="P-loop containing nucleoside triphosphate hydrolases"/>
    <property type="match status" value="1"/>
</dbReference>
<dbReference type="HAMAP" id="MF_00367">
    <property type="entry name" value="GTPase_Era"/>
    <property type="match status" value="1"/>
</dbReference>
<dbReference type="InterPro" id="IPR009019">
    <property type="entry name" value="KH_sf_prok-type"/>
</dbReference>
<dbReference type="GO" id="GO:0005525">
    <property type="term" value="F:GTP binding"/>
    <property type="evidence" value="ECO:0007669"/>
    <property type="project" value="UniProtKB-KW"/>
</dbReference>
<reference evidence="7" key="1">
    <citation type="submission" date="2018-05" db="EMBL/GenBank/DDBJ databases">
        <authorList>
            <person name="Lanie J.A."/>
            <person name="Ng W.-L."/>
            <person name="Kazmierczak K.M."/>
            <person name="Andrzejewski T.M."/>
            <person name="Davidsen T.M."/>
            <person name="Wayne K.J."/>
            <person name="Tettelin H."/>
            <person name="Glass J.I."/>
            <person name="Rusch D."/>
            <person name="Podicherti R."/>
            <person name="Tsui H.-C.T."/>
            <person name="Winkler M.E."/>
        </authorList>
    </citation>
    <scope>NUCLEOTIDE SEQUENCE</scope>
</reference>
<dbReference type="Pfam" id="PF07650">
    <property type="entry name" value="KH_2"/>
    <property type="match status" value="1"/>
</dbReference>
<dbReference type="PROSITE" id="PS50823">
    <property type="entry name" value="KH_TYPE_2"/>
    <property type="match status" value="1"/>
</dbReference>
<dbReference type="SUPFAM" id="SSF54814">
    <property type="entry name" value="Prokaryotic type KH domain (KH-domain type II)"/>
    <property type="match status" value="1"/>
</dbReference>
<evidence type="ECO:0000256" key="2">
    <source>
        <dbReference type="ARBA" id="ARBA00022741"/>
    </source>
</evidence>
<dbReference type="NCBIfam" id="NF000908">
    <property type="entry name" value="PRK00089.1"/>
    <property type="match status" value="1"/>
</dbReference>